<dbReference type="EMBL" id="JACBYF010000097">
    <property type="protein sequence ID" value="NYS48212.1"/>
    <property type="molecule type" value="Genomic_DNA"/>
</dbReference>
<dbReference type="Pfam" id="PF00171">
    <property type="entry name" value="Aldedh"/>
    <property type="match status" value="1"/>
</dbReference>
<dbReference type="InterPro" id="IPR016163">
    <property type="entry name" value="Ald_DH_C"/>
</dbReference>
<organism evidence="2 3">
    <name type="scientific">Gemelliphila palaticanis</name>
    <dbReference type="NCBI Taxonomy" id="81950"/>
    <lineage>
        <taxon>Bacteria</taxon>
        <taxon>Bacillati</taxon>
        <taxon>Bacillota</taxon>
        <taxon>Bacilli</taxon>
        <taxon>Bacillales</taxon>
        <taxon>Gemellaceae</taxon>
        <taxon>Gemelliphila</taxon>
    </lineage>
</organism>
<protein>
    <submittedName>
        <fullName evidence="2">Aldehyde dehydrogenase family protein</fullName>
    </submittedName>
</protein>
<name>A0ABX2T0N2_9BACL</name>
<dbReference type="Gene3D" id="3.40.309.10">
    <property type="entry name" value="Aldehyde Dehydrogenase, Chain A, domain 2"/>
    <property type="match status" value="1"/>
</dbReference>
<gene>
    <name evidence="2" type="ORF">HZY85_08545</name>
</gene>
<reference evidence="2 3" key="1">
    <citation type="submission" date="2020-07" db="EMBL/GenBank/DDBJ databases">
        <title>MOT database genomes.</title>
        <authorList>
            <person name="Joseph S."/>
            <person name="Aduse-Opoku J."/>
            <person name="Hashim A."/>
            <person name="Wade W."/>
            <person name="Curtis M."/>
        </authorList>
    </citation>
    <scope>NUCLEOTIDE SEQUENCE [LARGE SCALE GENOMIC DNA]</scope>
    <source>
        <strain evidence="2 3">CIP 106318</strain>
    </source>
</reference>
<proteinExistence type="predicted"/>
<keyword evidence="3" id="KW-1185">Reference proteome</keyword>
<comment type="caution">
    <text evidence="2">The sequence shown here is derived from an EMBL/GenBank/DDBJ whole genome shotgun (WGS) entry which is preliminary data.</text>
</comment>
<dbReference type="InterPro" id="IPR016161">
    <property type="entry name" value="Ald_DH/histidinol_DH"/>
</dbReference>
<feature type="domain" description="Aldehyde dehydrogenase" evidence="1">
    <location>
        <begin position="4"/>
        <end position="66"/>
    </location>
</feature>
<evidence type="ECO:0000259" key="1">
    <source>
        <dbReference type="Pfam" id="PF00171"/>
    </source>
</evidence>
<evidence type="ECO:0000313" key="2">
    <source>
        <dbReference type="EMBL" id="NYS48212.1"/>
    </source>
</evidence>
<dbReference type="InterPro" id="IPR015590">
    <property type="entry name" value="Aldehyde_DH_dom"/>
</dbReference>
<evidence type="ECO:0000313" key="3">
    <source>
        <dbReference type="Proteomes" id="UP000531840"/>
    </source>
</evidence>
<feature type="non-terminal residue" evidence="2">
    <location>
        <position position="1"/>
    </location>
</feature>
<accession>A0ABX2T0N2</accession>
<dbReference type="SUPFAM" id="SSF53720">
    <property type="entry name" value="ALDH-like"/>
    <property type="match status" value="1"/>
</dbReference>
<dbReference type="Proteomes" id="UP000531840">
    <property type="component" value="Unassembled WGS sequence"/>
</dbReference>
<sequence length="111" mass="11911">PFAVTELMMPVLPVVRVANVEEAIELAVTLEGGCHHTAAMHSRNIDNMNRMANAIDTSIFVKNGPCIAGLGLGGEGWTTMTITTPTGEGVTSARTFVRLRRCVLVDAFRIV</sequence>